<dbReference type="PROSITE" id="PS51257">
    <property type="entry name" value="PROKAR_LIPOPROTEIN"/>
    <property type="match status" value="1"/>
</dbReference>
<dbReference type="Pfam" id="PF16370">
    <property type="entry name" value="MetallophosC"/>
    <property type="match status" value="1"/>
</dbReference>
<keyword evidence="2" id="KW-0732">Signal</keyword>
<feature type="domain" description="Calcineurin-like phosphoesterase" evidence="3">
    <location>
        <begin position="151"/>
        <end position="347"/>
    </location>
</feature>
<dbReference type="Pfam" id="PF00149">
    <property type="entry name" value="Metallophos"/>
    <property type="match status" value="1"/>
</dbReference>
<evidence type="ECO:0000259" key="4">
    <source>
        <dbReference type="Pfam" id="PF16370"/>
    </source>
</evidence>
<evidence type="ECO:0000256" key="2">
    <source>
        <dbReference type="SAM" id="SignalP"/>
    </source>
</evidence>
<evidence type="ECO:0000313" key="6">
    <source>
        <dbReference type="EMBL" id="SEA93300.1"/>
    </source>
</evidence>
<dbReference type="Pfam" id="PF16371">
    <property type="entry name" value="MetallophosN"/>
    <property type="match status" value="1"/>
</dbReference>
<dbReference type="RefSeq" id="WP_010265763.1">
    <property type="nucleotide sequence ID" value="NZ_CAEG01000017.1"/>
</dbReference>
<dbReference type="Proteomes" id="UP000183253">
    <property type="component" value="Unassembled WGS sequence"/>
</dbReference>
<evidence type="ECO:0000313" key="7">
    <source>
        <dbReference type="Proteomes" id="UP000183253"/>
    </source>
</evidence>
<dbReference type="GO" id="GO:0016787">
    <property type="term" value="F:hydrolase activity"/>
    <property type="evidence" value="ECO:0007669"/>
    <property type="project" value="InterPro"/>
</dbReference>
<dbReference type="SUPFAM" id="SSF56300">
    <property type="entry name" value="Metallo-dependent phosphatases"/>
    <property type="match status" value="1"/>
</dbReference>
<keyword evidence="7" id="KW-1185">Reference proteome</keyword>
<dbReference type="PANTHER" id="PTHR43143">
    <property type="entry name" value="METALLOPHOSPHOESTERASE, CALCINEURIN SUPERFAMILY"/>
    <property type="match status" value="1"/>
</dbReference>
<dbReference type="AlphaFoldDB" id="A0A1H4F8S4"/>
<evidence type="ECO:0000256" key="1">
    <source>
        <dbReference type="SAM" id="MobiDB-lite"/>
    </source>
</evidence>
<organism evidence="6 7">
    <name type="scientific">Alistipes timonensis JC136</name>
    <dbReference type="NCBI Taxonomy" id="1033731"/>
    <lineage>
        <taxon>Bacteria</taxon>
        <taxon>Pseudomonadati</taxon>
        <taxon>Bacteroidota</taxon>
        <taxon>Bacteroidia</taxon>
        <taxon>Bacteroidales</taxon>
        <taxon>Rikenellaceae</taxon>
        <taxon>Alistipes</taxon>
    </lineage>
</organism>
<dbReference type="InterPro" id="IPR032288">
    <property type="entry name" value="Metallophos_C"/>
</dbReference>
<dbReference type="EMBL" id="FNRI01000009">
    <property type="protein sequence ID" value="SEA93300.1"/>
    <property type="molecule type" value="Genomic_DNA"/>
</dbReference>
<dbReference type="InterPro" id="IPR004843">
    <property type="entry name" value="Calcineurin-like_PHP"/>
</dbReference>
<dbReference type="OrthoDB" id="9776255at2"/>
<evidence type="ECO:0000259" key="3">
    <source>
        <dbReference type="Pfam" id="PF00149"/>
    </source>
</evidence>
<gene>
    <name evidence="6" type="ORF">SAMN05444145_10999</name>
</gene>
<sequence>MRYLITLCAVLLMAASCSDDNPGSPGASPGGPGNGGSVTEINGTKIDSRTTLCGLISDAKSGTGISGVMVSDGFNCVQTDANGVYQLVRDSRATIVFYSTPAEYEVYRSLQNGLPYFYRPINDRNPVFRQDFKLTRLAGGKETKFTLFCLADPQTSAGNVYRFVDETLPDVESTAKKNPNVYAVTLGDITDNNRKDIWTKMKEAMSNRSVAFFQTIGNHDHLNELNSSVATTYWKSIENFQNAFGPQNYSFDRGDVHIVCMDNVLHGEKAEGGRTEEFACGFYDWQYEWLKQDLAYVPKDKMVILCAHIPFRNGGAGDHSKSRYHTETLNLLAGFAEAHLMIGHSHYNENKIHTVNGKEIYEHIHGAVCGQFWRASFNADGTPNGYGIYEIDGAHIADWYYKATGKNRDFQIRAYDSEHTYTHPRMNENGLPLSGKYAPYCFQKKYGTILTGNLPSNSVVANVWNCDPDWTVSLWQRGEKVGDMKPFLNKQDLWVAYWFYEVYGCGWNSISTARDHLFYLQLKYPGEAFEVQADDGRGHTYKVTEFTKDYDGVLYDFVMKDR</sequence>
<feature type="chain" id="PRO_5010190715" evidence="2">
    <location>
        <begin position="20"/>
        <end position="562"/>
    </location>
</feature>
<dbReference type="Gene3D" id="3.60.21.10">
    <property type="match status" value="1"/>
</dbReference>
<feature type="signal peptide" evidence="2">
    <location>
        <begin position="1"/>
        <end position="19"/>
    </location>
</feature>
<proteinExistence type="predicted"/>
<dbReference type="InterPro" id="IPR032285">
    <property type="entry name" value="Metallophos_N"/>
</dbReference>
<protein>
    <submittedName>
        <fullName evidence="6">3',5'-cyclic AMP phosphodiesterase CpdA</fullName>
    </submittedName>
</protein>
<dbReference type="STRING" id="1033731.SAMN05444145_10999"/>
<feature type="domain" description="Calcineurin-like phosphoesterase C-terminal" evidence="4">
    <location>
        <begin position="362"/>
        <end position="541"/>
    </location>
</feature>
<dbReference type="InterPro" id="IPR051918">
    <property type="entry name" value="STPP_CPPED1"/>
</dbReference>
<evidence type="ECO:0000259" key="5">
    <source>
        <dbReference type="Pfam" id="PF16371"/>
    </source>
</evidence>
<dbReference type="PANTHER" id="PTHR43143:SF1">
    <property type="entry name" value="SERINE_THREONINE-PROTEIN PHOSPHATASE CPPED1"/>
    <property type="match status" value="1"/>
</dbReference>
<dbReference type="InterPro" id="IPR029052">
    <property type="entry name" value="Metallo-depent_PP-like"/>
</dbReference>
<reference evidence="6 7" key="1">
    <citation type="submission" date="2016-10" db="EMBL/GenBank/DDBJ databases">
        <authorList>
            <person name="de Groot N.N."/>
        </authorList>
    </citation>
    <scope>NUCLEOTIDE SEQUENCE [LARGE SCALE GENOMIC DNA]</scope>
    <source>
        <strain evidence="6 7">DSM 25383</strain>
    </source>
</reference>
<feature type="region of interest" description="Disordered" evidence="1">
    <location>
        <begin position="21"/>
        <end position="41"/>
    </location>
</feature>
<accession>A0A1H4F8S4</accession>
<name>A0A1H4F8S4_9BACT</name>
<feature type="domain" description="Calcineurin-like phosphoesterase N-terminal" evidence="5">
    <location>
        <begin position="60"/>
        <end position="134"/>
    </location>
</feature>